<feature type="region of interest" description="Disordered" evidence="1">
    <location>
        <begin position="1"/>
        <end position="45"/>
    </location>
</feature>
<sequence>MDFRPGYGRQRYAVPLRRASEDGDSCQVESNDSSKKTNKEDFSGEGECSVIRLRMMHRQLKEGYQGVIPQDENDPLARPRSVTGGHKGVSKSPVELGLLYYAAEVGGDGLYHASHGNDDSNNNANANGMMEGLKECS</sequence>
<feature type="compositionally biased region" description="Basic and acidic residues" evidence="1">
    <location>
        <begin position="32"/>
        <end position="42"/>
    </location>
</feature>
<protein>
    <submittedName>
        <fullName evidence="2">Uncharacterized protein</fullName>
    </submittedName>
</protein>
<accession>A0A1S8A9C0</accession>
<dbReference type="EMBL" id="DF977485">
    <property type="protein sequence ID" value="GAW26623.1"/>
    <property type="molecule type" value="Genomic_DNA"/>
</dbReference>
<gene>
    <name evidence="2" type="ORF">SAMD00023353_4000210</name>
</gene>
<feature type="region of interest" description="Disordered" evidence="1">
    <location>
        <begin position="64"/>
        <end position="90"/>
    </location>
</feature>
<evidence type="ECO:0000313" key="3">
    <source>
        <dbReference type="Proteomes" id="UP000054516"/>
    </source>
</evidence>
<feature type="compositionally biased region" description="Low complexity" evidence="1">
    <location>
        <begin position="119"/>
        <end position="128"/>
    </location>
</feature>
<evidence type="ECO:0000256" key="1">
    <source>
        <dbReference type="SAM" id="MobiDB-lite"/>
    </source>
</evidence>
<keyword evidence="3" id="KW-1185">Reference proteome</keyword>
<evidence type="ECO:0000313" key="2">
    <source>
        <dbReference type="EMBL" id="GAW26623.1"/>
    </source>
</evidence>
<feature type="region of interest" description="Disordered" evidence="1">
    <location>
        <begin position="116"/>
        <end position="137"/>
    </location>
</feature>
<name>A0A1S8A9C0_ROSNE</name>
<reference evidence="2" key="1">
    <citation type="submission" date="2016-03" db="EMBL/GenBank/DDBJ databases">
        <title>Draft genome sequence of Rosellinia necatrix.</title>
        <authorList>
            <person name="Kanematsu S."/>
        </authorList>
    </citation>
    <scope>NUCLEOTIDE SEQUENCE [LARGE SCALE GENOMIC DNA]</scope>
    <source>
        <strain evidence="2">W97</strain>
    </source>
</reference>
<organism evidence="2">
    <name type="scientific">Rosellinia necatrix</name>
    <name type="common">White root-rot fungus</name>
    <dbReference type="NCBI Taxonomy" id="77044"/>
    <lineage>
        <taxon>Eukaryota</taxon>
        <taxon>Fungi</taxon>
        <taxon>Dikarya</taxon>
        <taxon>Ascomycota</taxon>
        <taxon>Pezizomycotina</taxon>
        <taxon>Sordariomycetes</taxon>
        <taxon>Xylariomycetidae</taxon>
        <taxon>Xylariales</taxon>
        <taxon>Xylariaceae</taxon>
        <taxon>Rosellinia</taxon>
    </lineage>
</organism>
<dbReference type="Proteomes" id="UP000054516">
    <property type="component" value="Unassembled WGS sequence"/>
</dbReference>
<proteinExistence type="predicted"/>
<dbReference type="AlphaFoldDB" id="A0A1S8A9C0"/>